<dbReference type="InterPro" id="IPR002884">
    <property type="entry name" value="P_dom"/>
</dbReference>
<keyword evidence="2 11" id="KW-0645">Protease</keyword>
<dbReference type="Gene3D" id="2.10.220.10">
    <property type="entry name" value="Hormone Receptor, Insulin-like Growth Factor Receptor 1, Chain A, domain 2"/>
    <property type="match status" value="3"/>
</dbReference>
<evidence type="ECO:0000256" key="2">
    <source>
        <dbReference type="ARBA" id="ARBA00022670"/>
    </source>
</evidence>
<dbReference type="OrthoDB" id="300641at2759"/>
<feature type="active site" description="Charge relay system" evidence="10 11">
    <location>
        <position position="170"/>
    </location>
</feature>
<dbReference type="PROSITE" id="PS50900">
    <property type="entry name" value="PLAC"/>
    <property type="match status" value="1"/>
</dbReference>
<comment type="similarity">
    <text evidence="1 11 12">Belongs to the peptidase S8 family.</text>
</comment>
<dbReference type="CDD" id="cd00064">
    <property type="entry name" value="FU"/>
    <property type="match status" value="5"/>
</dbReference>
<protein>
    <recommendedName>
        <fullName evidence="18">Proprotein convertase subtilisin/kexin type 5</fullName>
    </recommendedName>
</protein>
<dbReference type="InterPro" id="IPR034182">
    <property type="entry name" value="Kexin/furin"/>
</dbReference>
<evidence type="ECO:0000256" key="12">
    <source>
        <dbReference type="RuleBase" id="RU003355"/>
    </source>
</evidence>
<dbReference type="Pfam" id="PF14843">
    <property type="entry name" value="GF_recep_IV"/>
    <property type="match status" value="1"/>
</dbReference>
<evidence type="ECO:0000256" key="10">
    <source>
        <dbReference type="PIRSR" id="PIRSR615500-1"/>
    </source>
</evidence>
<evidence type="ECO:0000256" key="11">
    <source>
        <dbReference type="PROSITE-ProRule" id="PRU01240"/>
    </source>
</evidence>
<dbReference type="EMBL" id="JAFJMO010000011">
    <property type="protein sequence ID" value="KAJ8262819.1"/>
    <property type="molecule type" value="Genomic_DNA"/>
</dbReference>
<dbReference type="InterPro" id="IPR022398">
    <property type="entry name" value="Peptidase_S8_His-AS"/>
</dbReference>
<name>A0A9Q1D9G3_CONCO</name>
<sequence length="986" mass="109364">MVWNIALGKGFVCVLALWLGFTLPLCKARIYTNHWAVRIAGGPEFADGIASKYGYKNMGQIGDLKDYYHFFHSRTIKRSTLSSRGRHSFISMEPKVEWIQQQVVKRRIKRDYNTAPPSPPQSIYFNDAKWTSMWYIHCNDDIHNCQSDMNVVGAWKRGYTGKDVVVTILDDGIERNHPDLVLNYDTQASYDVNGNDLDPMPRYDASNENKHGTRCAGEVAASANNSHCTVGIAYNAKIGGVRMLDGDVTDMVEAKSLSLQPQHIDIYSASWGPDDDGKTVDGPASLARQAFENGIRQGRKGRGSIFVWASGNGGRSRDHCSCDGYTNSIYTISISSTAESGKKPWYLEECASTLSTTYSSGENYDRKIITTDLRQRCTDSHTGTSASAPMAAGIIALTLEANPLLTWRDVQHIIVKTSRAGHLNAPDWKTNAAGYNVSHLYGFGLMDAEAMVKEAERWKQVPSQHICVESADRQIRTIRPEHVVRSVYKATGCTDNANHHVIYLEHVVVRITITHPRRGDLSINLTSPSGTKSQLLANRLFDHSMEGFKNWEFMTTHCWGEKAAGDWILEIYDSPSQLRSQKVPGKLKEWSLVLYGTSMHPYSTSLRYDKPRSAEPPTDDEFPEEYSGPCDAECNENGCEGPGPHNCINCLHYFLKFKNNTRTCVSECPSGFFRDDKKRCKKCNSMCETCVGSRQDQCTSCKSGFHLNEGINSCISSCGLSHYLDHDGNVCRKCGENCRKCTSSAVCSECQPGMTLQGNKCLMSCEEGTYYNGHRRTCEPCHRACATCAGTGMEACNKCAENYYAEEWKCVQSCSAGFYLSEQNPDGAEPQKVCKRCDGSCYTCTGPGESNCSTCISGYNLESGMCVVSTICKDANEESWAEGSFCVLVKKNNLCQRKVLQQLCCRTCSQKGADFWDVDKEAPTAEVAGTHSGSCDRYHPSCTRVLARSWDTSAPDAHTPACLRQESSLRFGLQPPALVFSVSEQS</sequence>
<evidence type="ECO:0000256" key="13">
    <source>
        <dbReference type="SAM" id="SignalP"/>
    </source>
</evidence>
<keyword evidence="6 11" id="KW-0378">Hydrolase</keyword>
<reference evidence="16" key="1">
    <citation type="journal article" date="2023" name="Science">
        <title>Genome structures resolve the early diversification of teleost fishes.</title>
        <authorList>
            <person name="Parey E."/>
            <person name="Louis A."/>
            <person name="Montfort J."/>
            <person name="Bouchez O."/>
            <person name="Roques C."/>
            <person name="Iampietro C."/>
            <person name="Lluch J."/>
            <person name="Castinel A."/>
            <person name="Donnadieu C."/>
            <person name="Desvignes T."/>
            <person name="Floi Bucao C."/>
            <person name="Jouanno E."/>
            <person name="Wen M."/>
            <person name="Mejri S."/>
            <person name="Dirks R."/>
            <person name="Jansen H."/>
            <person name="Henkel C."/>
            <person name="Chen W.J."/>
            <person name="Zahm M."/>
            <person name="Cabau C."/>
            <person name="Klopp C."/>
            <person name="Thompson A.W."/>
            <person name="Robinson-Rechavi M."/>
            <person name="Braasch I."/>
            <person name="Lecointre G."/>
            <person name="Bobe J."/>
            <person name="Postlethwait J.H."/>
            <person name="Berthelot C."/>
            <person name="Roest Crollius H."/>
            <person name="Guiguen Y."/>
        </authorList>
    </citation>
    <scope>NUCLEOTIDE SEQUENCE</scope>
    <source>
        <strain evidence="16">Concon-B</strain>
    </source>
</reference>
<evidence type="ECO:0008006" key="18">
    <source>
        <dbReference type="Google" id="ProtNLM"/>
    </source>
</evidence>
<dbReference type="InterPro" id="IPR036852">
    <property type="entry name" value="Peptidase_S8/S53_dom_sf"/>
</dbReference>
<dbReference type="GO" id="GO:0004252">
    <property type="term" value="F:serine-type endopeptidase activity"/>
    <property type="evidence" value="ECO:0007669"/>
    <property type="project" value="UniProtKB-UniRule"/>
</dbReference>
<dbReference type="InterPro" id="IPR023827">
    <property type="entry name" value="Peptidase_S8_Asp-AS"/>
</dbReference>
<evidence type="ECO:0000256" key="3">
    <source>
        <dbReference type="ARBA" id="ARBA00022685"/>
    </source>
</evidence>
<dbReference type="GO" id="GO:0000139">
    <property type="term" value="C:Golgi membrane"/>
    <property type="evidence" value="ECO:0007669"/>
    <property type="project" value="TreeGrafter"/>
</dbReference>
<dbReference type="Pfam" id="PF01483">
    <property type="entry name" value="P_proprotein"/>
    <property type="match status" value="1"/>
</dbReference>
<keyword evidence="5" id="KW-0677">Repeat</keyword>
<proteinExistence type="inferred from homology"/>
<evidence type="ECO:0000256" key="6">
    <source>
        <dbReference type="ARBA" id="ARBA00022801"/>
    </source>
</evidence>
<dbReference type="AlphaFoldDB" id="A0A9Q1D9G3"/>
<dbReference type="PROSITE" id="PS00137">
    <property type="entry name" value="SUBTILASE_HIS"/>
    <property type="match status" value="1"/>
</dbReference>
<evidence type="ECO:0000313" key="17">
    <source>
        <dbReference type="Proteomes" id="UP001152803"/>
    </source>
</evidence>
<feature type="chain" id="PRO_5040472679" description="Proprotein convertase subtilisin/kexin type 5" evidence="13">
    <location>
        <begin position="29"/>
        <end position="986"/>
    </location>
</feature>
<dbReference type="SMART" id="SM00181">
    <property type="entry name" value="EGF"/>
    <property type="match status" value="4"/>
</dbReference>
<dbReference type="Proteomes" id="UP001152803">
    <property type="component" value="Unassembled WGS sequence"/>
</dbReference>
<dbReference type="GO" id="GO:0016486">
    <property type="term" value="P:peptide hormone processing"/>
    <property type="evidence" value="ECO:0007669"/>
    <property type="project" value="TreeGrafter"/>
</dbReference>
<dbReference type="InterPro" id="IPR000209">
    <property type="entry name" value="Peptidase_S8/S53_dom"/>
</dbReference>
<keyword evidence="17" id="KW-1185">Reference proteome</keyword>
<feature type="active site" description="Charge relay system" evidence="10 11">
    <location>
        <position position="385"/>
    </location>
</feature>
<dbReference type="FunFam" id="2.60.120.260:FF:000006">
    <property type="entry name" value="Proprotein convertase subtilisin/kexin type 5"/>
    <property type="match status" value="1"/>
</dbReference>
<dbReference type="InterPro" id="IPR008979">
    <property type="entry name" value="Galactose-bd-like_sf"/>
</dbReference>
<evidence type="ECO:0000256" key="7">
    <source>
        <dbReference type="ARBA" id="ARBA00022825"/>
    </source>
</evidence>
<dbReference type="PROSITE" id="PS00138">
    <property type="entry name" value="SUBTILASE_SER"/>
    <property type="match status" value="1"/>
</dbReference>
<dbReference type="InterPro" id="IPR015500">
    <property type="entry name" value="Peptidase_S8_subtilisin-rel"/>
</dbReference>
<dbReference type="FunFam" id="3.30.70.850:FF:000001">
    <property type="entry name" value="Proprotein convertase subtilisin/kexin type 5"/>
    <property type="match status" value="1"/>
</dbReference>
<dbReference type="InterPro" id="IPR023828">
    <property type="entry name" value="Peptidase_S8_Ser-AS"/>
</dbReference>
<dbReference type="Gene3D" id="3.40.50.200">
    <property type="entry name" value="Peptidase S8/S53 domain"/>
    <property type="match status" value="1"/>
</dbReference>
<dbReference type="InterPro" id="IPR032815">
    <property type="entry name" value="S8_pro-domain"/>
</dbReference>
<dbReference type="InterPro" id="IPR032778">
    <property type="entry name" value="GF_recep_IV"/>
</dbReference>
<dbReference type="InterPro" id="IPR009030">
    <property type="entry name" value="Growth_fac_rcpt_cys_sf"/>
</dbReference>
<evidence type="ECO:0000256" key="5">
    <source>
        <dbReference type="ARBA" id="ARBA00022737"/>
    </source>
</evidence>
<dbReference type="GO" id="GO:0005802">
    <property type="term" value="C:trans-Golgi network"/>
    <property type="evidence" value="ECO:0007669"/>
    <property type="project" value="TreeGrafter"/>
</dbReference>
<dbReference type="SMART" id="SM00261">
    <property type="entry name" value="FU"/>
    <property type="match status" value="5"/>
</dbReference>
<evidence type="ECO:0000313" key="16">
    <source>
        <dbReference type="EMBL" id="KAJ8262819.1"/>
    </source>
</evidence>
<keyword evidence="8" id="KW-0865">Zymogen</keyword>
<dbReference type="PANTHER" id="PTHR42884">
    <property type="entry name" value="PROPROTEIN CONVERTASE SUBTILISIN/KEXIN-RELATED"/>
    <property type="match status" value="1"/>
</dbReference>
<evidence type="ECO:0000259" key="14">
    <source>
        <dbReference type="PROSITE" id="PS50900"/>
    </source>
</evidence>
<dbReference type="PROSITE" id="PS00136">
    <property type="entry name" value="SUBTILASE_ASP"/>
    <property type="match status" value="1"/>
</dbReference>
<dbReference type="InterPro" id="IPR010909">
    <property type="entry name" value="PLAC"/>
</dbReference>
<dbReference type="PROSITE" id="PS51892">
    <property type="entry name" value="SUBTILASE"/>
    <property type="match status" value="1"/>
</dbReference>
<keyword evidence="4 13" id="KW-0732">Signal</keyword>
<dbReference type="PANTHER" id="PTHR42884:SF7">
    <property type="entry name" value="PROPROTEIN CONVERTASE SUBTILISIN_KEXIN TYPE 5"/>
    <property type="match status" value="1"/>
</dbReference>
<dbReference type="FunFam" id="3.40.50.200:FF:000002">
    <property type="entry name" value="Proprotein convertase subtilisin/kexin type 5"/>
    <property type="match status" value="1"/>
</dbReference>
<evidence type="ECO:0000256" key="4">
    <source>
        <dbReference type="ARBA" id="ARBA00022729"/>
    </source>
</evidence>
<dbReference type="FunFam" id="2.10.220.10:FF:000011">
    <property type="entry name" value="Proprotein convertase subtilisin/kexin type 5"/>
    <property type="match status" value="1"/>
</dbReference>
<evidence type="ECO:0000256" key="1">
    <source>
        <dbReference type="ARBA" id="ARBA00011073"/>
    </source>
</evidence>
<feature type="domain" description="P/Homo B" evidence="15">
    <location>
        <begin position="460"/>
        <end position="600"/>
    </location>
</feature>
<dbReference type="Pfam" id="PF08686">
    <property type="entry name" value="PLAC"/>
    <property type="match status" value="1"/>
</dbReference>
<comment type="caution">
    <text evidence="16">The sequence shown here is derived from an EMBL/GenBank/DDBJ whole genome shotgun (WGS) entry which is preliminary data.</text>
</comment>
<gene>
    <name evidence="16" type="ORF">COCON_G00152760</name>
</gene>
<dbReference type="Pfam" id="PF00082">
    <property type="entry name" value="Peptidase_S8"/>
    <property type="match status" value="1"/>
</dbReference>
<dbReference type="InterPro" id="IPR038466">
    <property type="entry name" value="S8_pro-domain_sf"/>
</dbReference>
<dbReference type="SUPFAM" id="SSF49785">
    <property type="entry name" value="Galactose-binding domain-like"/>
    <property type="match status" value="1"/>
</dbReference>
<keyword evidence="9" id="KW-0325">Glycoprotein</keyword>
<dbReference type="InterPro" id="IPR000742">
    <property type="entry name" value="EGF"/>
</dbReference>
<dbReference type="PRINTS" id="PR00723">
    <property type="entry name" value="SUBTILISIN"/>
</dbReference>
<feature type="signal peptide" evidence="13">
    <location>
        <begin position="1"/>
        <end position="28"/>
    </location>
</feature>
<dbReference type="SUPFAM" id="SSF52743">
    <property type="entry name" value="Subtilisin-like"/>
    <property type="match status" value="1"/>
</dbReference>
<dbReference type="Pfam" id="PF16470">
    <property type="entry name" value="S8_pro-domain"/>
    <property type="match status" value="1"/>
</dbReference>
<keyword evidence="3" id="KW-0165">Cleavage on pair of basic residues</keyword>
<dbReference type="Gene3D" id="3.30.70.850">
    <property type="entry name" value="Peptidase S8, pro-domain"/>
    <property type="match status" value="1"/>
</dbReference>
<feature type="active site" description="Charge relay system" evidence="10 11">
    <location>
        <position position="211"/>
    </location>
</feature>
<dbReference type="InterPro" id="IPR006212">
    <property type="entry name" value="Furin_repeat"/>
</dbReference>
<dbReference type="SUPFAM" id="SSF57184">
    <property type="entry name" value="Growth factor receptor domain"/>
    <property type="match status" value="2"/>
</dbReference>
<evidence type="ECO:0000259" key="15">
    <source>
        <dbReference type="PROSITE" id="PS51829"/>
    </source>
</evidence>
<accession>A0A9Q1D9G3</accession>
<feature type="domain" description="PLAC" evidence="14">
    <location>
        <begin position="868"/>
        <end position="912"/>
    </location>
</feature>
<evidence type="ECO:0000256" key="8">
    <source>
        <dbReference type="ARBA" id="ARBA00023145"/>
    </source>
</evidence>
<dbReference type="SUPFAM" id="SSF54897">
    <property type="entry name" value="Protease propeptides/inhibitors"/>
    <property type="match status" value="1"/>
</dbReference>
<evidence type="ECO:0000256" key="9">
    <source>
        <dbReference type="ARBA" id="ARBA00023180"/>
    </source>
</evidence>
<organism evidence="16 17">
    <name type="scientific">Conger conger</name>
    <name type="common">Conger eel</name>
    <name type="synonym">Muraena conger</name>
    <dbReference type="NCBI Taxonomy" id="82655"/>
    <lineage>
        <taxon>Eukaryota</taxon>
        <taxon>Metazoa</taxon>
        <taxon>Chordata</taxon>
        <taxon>Craniata</taxon>
        <taxon>Vertebrata</taxon>
        <taxon>Euteleostomi</taxon>
        <taxon>Actinopterygii</taxon>
        <taxon>Neopterygii</taxon>
        <taxon>Teleostei</taxon>
        <taxon>Anguilliformes</taxon>
        <taxon>Congridae</taxon>
        <taxon>Conger</taxon>
    </lineage>
</organism>
<keyword evidence="7 11" id="KW-0720">Serine protease</keyword>
<dbReference type="PROSITE" id="PS51829">
    <property type="entry name" value="P_HOMO_B"/>
    <property type="match status" value="1"/>
</dbReference>
<dbReference type="CDD" id="cd04059">
    <property type="entry name" value="Peptidases_S8_Protein_convertases_Kexins_Furin-like"/>
    <property type="match status" value="1"/>
</dbReference>
<dbReference type="Gene3D" id="2.60.120.260">
    <property type="entry name" value="Galactose-binding domain-like"/>
    <property type="match status" value="1"/>
</dbReference>